<evidence type="ECO:0000256" key="2">
    <source>
        <dbReference type="ARBA" id="ARBA00006278"/>
    </source>
</evidence>
<dbReference type="Pfam" id="PF01794">
    <property type="entry name" value="Ferric_reduct"/>
    <property type="match status" value="1"/>
</dbReference>
<evidence type="ECO:0000256" key="11">
    <source>
        <dbReference type="ARBA" id="ARBA00023136"/>
    </source>
</evidence>
<keyword evidence="18" id="KW-1185">Reference proteome</keyword>
<dbReference type="PROSITE" id="PS51384">
    <property type="entry name" value="FAD_FR"/>
    <property type="match status" value="1"/>
</dbReference>
<feature type="transmembrane region" description="Helical" evidence="15">
    <location>
        <begin position="270"/>
        <end position="293"/>
    </location>
</feature>
<dbReference type="GO" id="GO:0015677">
    <property type="term" value="P:copper ion import"/>
    <property type="evidence" value="ECO:0007669"/>
    <property type="project" value="TreeGrafter"/>
</dbReference>
<evidence type="ECO:0000256" key="15">
    <source>
        <dbReference type="SAM" id="Phobius"/>
    </source>
</evidence>
<dbReference type="CDD" id="cd06186">
    <property type="entry name" value="NOX_Duox_like_FAD_NADP"/>
    <property type="match status" value="1"/>
</dbReference>
<dbReference type="Proteomes" id="UP000030752">
    <property type="component" value="Unassembled WGS sequence"/>
</dbReference>
<evidence type="ECO:0000256" key="13">
    <source>
        <dbReference type="ARBA" id="ARBA00048483"/>
    </source>
</evidence>
<evidence type="ECO:0000256" key="6">
    <source>
        <dbReference type="ARBA" id="ARBA00022692"/>
    </source>
</evidence>
<keyword evidence="5" id="KW-1003">Cell membrane</keyword>
<dbReference type="SUPFAM" id="SSF63380">
    <property type="entry name" value="Riboflavin synthase domain-like"/>
    <property type="match status" value="1"/>
</dbReference>
<dbReference type="PANTHER" id="PTHR32361">
    <property type="entry name" value="FERRIC/CUPRIC REDUCTASE TRANSMEMBRANE COMPONENT"/>
    <property type="match status" value="1"/>
</dbReference>
<evidence type="ECO:0000256" key="3">
    <source>
        <dbReference type="ARBA" id="ARBA00012668"/>
    </source>
</evidence>
<evidence type="ECO:0000256" key="14">
    <source>
        <dbReference type="SAM" id="MobiDB-lite"/>
    </source>
</evidence>
<dbReference type="GO" id="GO:0006826">
    <property type="term" value="P:iron ion transport"/>
    <property type="evidence" value="ECO:0007669"/>
    <property type="project" value="TreeGrafter"/>
</dbReference>
<feature type="region of interest" description="Disordered" evidence="14">
    <location>
        <begin position="546"/>
        <end position="570"/>
    </location>
</feature>
<comment type="subcellular location">
    <subcellularLocation>
        <location evidence="1">Cell membrane</location>
        <topology evidence="1">Multi-pass membrane protein</topology>
    </subcellularLocation>
</comment>
<feature type="transmembrane region" description="Helical" evidence="15">
    <location>
        <begin position="219"/>
        <end position="239"/>
    </location>
</feature>
<keyword evidence="7" id="KW-0249">Electron transport</keyword>
<protein>
    <recommendedName>
        <fullName evidence="3">ferric-chelate reductase (NADPH)</fullName>
        <ecNumber evidence="3">1.16.1.9</ecNumber>
    </recommendedName>
</protein>
<dbReference type="PANTHER" id="PTHR32361:SF9">
    <property type="entry name" value="FERRIC REDUCTASE TRANSMEMBRANE COMPONENT 3-RELATED"/>
    <property type="match status" value="1"/>
</dbReference>
<dbReference type="HOGENOM" id="CLU_010365_6_0_1"/>
<reference evidence="17 18" key="1">
    <citation type="submission" date="2013-03" db="EMBL/GenBank/DDBJ databases">
        <title>The Genome Sequence of Phialophora europaea CBS 101466.</title>
        <authorList>
            <consortium name="The Broad Institute Genomics Platform"/>
            <person name="Cuomo C."/>
            <person name="de Hoog S."/>
            <person name="Gorbushina A."/>
            <person name="Walker B."/>
            <person name="Young S.K."/>
            <person name="Zeng Q."/>
            <person name="Gargeya S."/>
            <person name="Fitzgerald M."/>
            <person name="Haas B."/>
            <person name="Abouelleil A."/>
            <person name="Allen A.W."/>
            <person name="Alvarado L."/>
            <person name="Arachchi H.M."/>
            <person name="Berlin A.M."/>
            <person name="Chapman S.B."/>
            <person name="Gainer-Dewar J."/>
            <person name="Goldberg J."/>
            <person name="Griggs A."/>
            <person name="Gujja S."/>
            <person name="Hansen M."/>
            <person name="Howarth C."/>
            <person name="Imamovic A."/>
            <person name="Ireland A."/>
            <person name="Larimer J."/>
            <person name="McCowan C."/>
            <person name="Murphy C."/>
            <person name="Pearson M."/>
            <person name="Poon T.W."/>
            <person name="Priest M."/>
            <person name="Roberts A."/>
            <person name="Saif S."/>
            <person name="Shea T."/>
            <person name="Sisk P."/>
            <person name="Sykes S."/>
            <person name="Wortman J."/>
            <person name="Nusbaum C."/>
            <person name="Birren B."/>
        </authorList>
    </citation>
    <scope>NUCLEOTIDE SEQUENCE [LARGE SCALE GENOMIC DNA]</scope>
    <source>
        <strain evidence="17 18">CBS 101466</strain>
    </source>
</reference>
<evidence type="ECO:0000256" key="9">
    <source>
        <dbReference type="ARBA" id="ARBA00023002"/>
    </source>
</evidence>
<feature type="transmembrane region" description="Helical" evidence="15">
    <location>
        <begin position="245"/>
        <end position="263"/>
    </location>
</feature>
<evidence type="ECO:0000259" key="16">
    <source>
        <dbReference type="PROSITE" id="PS51384"/>
    </source>
</evidence>
<dbReference type="InterPro" id="IPR039261">
    <property type="entry name" value="FNR_nucleotide-bd"/>
</dbReference>
<keyword evidence="6 15" id="KW-0812">Transmembrane</keyword>
<dbReference type="OrthoDB" id="3944240at2759"/>
<dbReference type="GeneID" id="19971622"/>
<name>W2RW74_CYPE1</name>
<dbReference type="RefSeq" id="XP_008716851.1">
    <property type="nucleotide sequence ID" value="XM_008718629.1"/>
</dbReference>
<feature type="domain" description="FAD-binding FR-type" evidence="16">
    <location>
        <begin position="301"/>
        <end position="414"/>
    </location>
</feature>
<dbReference type="InterPro" id="IPR013121">
    <property type="entry name" value="Fe_red_NAD-bd_6"/>
</dbReference>
<gene>
    <name evidence="17" type="ORF">HMPREF1541_04283</name>
</gene>
<keyword evidence="10" id="KW-0406">Ion transport</keyword>
<keyword evidence="8 15" id="KW-1133">Transmembrane helix</keyword>
<dbReference type="Gene3D" id="2.40.30.10">
    <property type="entry name" value="Translation factors"/>
    <property type="match status" value="1"/>
</dbReference>
<comment type="catalytic activity">
    <reaction evidence="13">
        <text>2 a Fe(II)-siderophore + NADP(+) + H(+) = 2 a Fe(III)-siderophore + NADPH</text>
        <dbReference type="Rhea" id="RHEA:28795"/>
        <dbReference type="Rhea" id="RHEA-COMP:11342"/>
        <dbReference type="Rhea" id="RHEA-COMP:11344"/>
        <dbReference type="ChEBI" id="CHEBI:15378"/>
        <dbReference type="ChEBI" id="CHEBI:29033"/>
        <dbReference type="ChEBI" id="CHEBI:29034"/>
        <dbReference type="ChEBI" id="CHEBI:57783"/>
        <dbReference type="ChEBI" id="CHEBI:58349"/>
        <dbReference type="EC" id="1.16.1.9"/>
    </reaction>
</comment>
<dbReference type="InterPro" id="IPR017927">
    <property type="entry name" value="FAD-bd_FR_type"/>
</dbReference>
<dbReference type="GO" id="GO:0006879">
    <property type="term" value="P:intracellular iron ion homeostasis"/>
    <property type="evidence" value="ECO:0007669"/>
    <property type="project" value="TreeGrafter"/>
</dbReference>
<keyword evidence="4" id="KW-0813">Transport</keyword>
<feature type="transmembrane region" description="Helical" evidence="15">
    <location>
        <begin position="178"/>
        <end position="198"/>
    </location>
</feature>
<sequence length="704" mass="78278">MALNARHEGHSMSGMSGMSGMGGMNMPSYTDIQHYFWIFTGSIIAFAMLINILNFLLFRQRLSSLSARPISILATSYAVVTAITRELSQVSLPVYHFKQFKLRTPPLGPTFLVLAWLAAILSFSFYGYDTFDQRQWEDIAYRVGSLAVAELPLIFLLAGKQNLIGYAIGSSYERLNWLHRWVSRVFWVTVTIHMSFWFRSWARYNYIVRKLQIDRLTQTGFACWVILTAILLTSFLPVRKLSHEVFYALHVVLFAGLMGAIYLHLENSRVYFWVSVAIFFIDRVLRLCVTAWANIPLLHGRSQVWANNATLTPLPGNVTRLTIENPVISWSPGQHMFVSCHSLVPLQAHPFTAASLPSDGKLEFLVQAQKGGTRRLHRWAAKTHLLPNARPVADVPQQTKFIGLEGPYGAHRPLHQFSSVLLFAGSTGATFTMPLMRDIVRRWVHNEATVTRHIKFVWVIKAQNRLCWFQDVLERALQDVVELRANDGREVELEVSVYVTCDEELEAMRSSESGINGNTARVCAPREHGEAEIAPFATAPVTEDTGLLGQKANKPSPAVQEVTDDEKKGCGPDGGCCCKQAVSEDGIESAACTCCNPVDSSSSSSSSSPPSYSEKAQQPPHPHSHSPPMSNASLIKLHTGRPRIRPLMRALLEDAEGESAVLACGPQGLQDDVRRSAVALSDERAIHKGTGAQGLYLHLEGFGY</sequence>
<dbReference type="SUPFAM" id="SSF52343">
    <property type="entry name" value="Ferredoxin reductase-like, C-terminal NADP-linked domain"/>
    <property type="match status" value="1"/>
</dbReference>
<dbReference type="GO" id="GO:0005886">
    <property type="term" value="C:plasma membrane"/>
    <property type="evidence" value="ECO:0007669"/>
    <property type="project" value="UniProtKB-SubCell"/>
</dbReference>
<dbReference type="SFLD" id="SFLDG01168">
    <property type="entry name" value="Ferric_reductase_subgroup_(FRE"/>
    <property type="match status" value="1"/>
</dbReference>
<accession>W2RW74</accession>
<feature type="region of interest" description="Disordered" evidence="14">
    <location>
        <begin position="603"/>
        <end position="633"/>
    </location>
</feature>
<dbReference type="Gene3D" id="3.40.50.80">
    <property type="entry name" value="Nucleotide-binding domain of ferredoxin-NADP reductase (FNR) module"/>
    <property type="match status" value="2"/>
</dbReference>
<evidence type="ECO:0000256" key="8">
    <source>
        <dbReference type="ARBA" id="ARBA00022989"/>
    </source>
</evidence>
<evidence type="ECO:0000256" key="12">
    <source>
        <dbReference type="ARBA" id="ARBA00023180"/>
    </source>
</evidence>
<dbReference type="InterPro" id="IPR013130">
    <property type="entry name" value="Fe3_Rdtase_TM_dom"/>
</dbReference>
<keyword evidence="9" id="KW-0560">Oxidoreductase</keyword>
<evidence type="ECO:0000256" key="1">
    <source>
        <dbReference type="ARBA" id="ARBA00004651"/>
    </source>
</evidence>
<feature type="transmembrane region" description="Helical" evidence="15">
    <location>
        <begin position="139"/>
        <end position="158"/>
    </location>
</feature>
<evidence type="ECO:0000256" key="7">
    <source>
        <dbReference type="ARBA" id="ARBA00022982"/>
    </source>
</evidence>
<evidence type="ECO:0000313" key="17">
    <source>
        <dbReference type="EMBL" id="ETN40008.1"/>
    </source>
</evidence>
<dbReference type="eggNOG" id="KOG0039">
    <property type="taxonomic scope" value="Eukaryota"/>
</dbReference>
<feature type="compositionally biased region" description="Low complexity" evidence="14">
    <location>
        <begin position="603"/>
        <end position="613"/>
    </location>
</feature>
<evidence type="ECO:0000313" key="18">
    <source>
        <dbReference type="Proteomes" id="UP000030752"/>
    </source>
</evidence>
<evidence type="ECO:0000256" key="10">
    <source>
        <dbReference type="ARBA" id="ARBA00023065"/>
    </source>
</evidence>
<dbReference type="SFLD" id="SFLDS00052">
    <property type="entry name" value="Ferric_Reductase_Domain"/>
    <property type="match status" value="1"/>
</dbReference>
<dbReference type="EMBL" id="KB822720">
    <property type="protein sequence ID" value="ETN40008.1"/>
    <property type="molecule type" value="Genomic_DNA"/>
</dbReference>
<keyword evidence="11 15" id="KW-0472">Membrane</keyword>
<dbReference type="STRING" id="1220924.W2RW74"/>
<dbReference type="InterPro" id="IPR051410">
    <property type="entry name" value="Ferric/Cupric_Reductase"/>
</dbReference>
<proteinExistence type="inferred from homology"/>
<evidence type="ECO:0000256" key="5">
    <source>
        <dbReference type="ARBA" id="ARBA00022475"/>
    </source>
</evidence>
<comment type="similarity">
    <text evidence="2">Belongs to the ferric reductase (FRE) family.</text>
</comment>
<dbReference type="GO" id="GO:0052851">
    <property type="term" value="F:ferric-chelate reductase (NADPH) activity"/>
    <property type="evidence" value="ECO:0007669"/>
    <property type="project" value="UniProtKB-EC"/>
</dbReference>
<dbReference type="Pfam" id="PF08022">
    <property type="entry name" value="FAD_binding_8"/>
    <property type="match status" value="1"/>
</dbReference>
<evidence type="ECO:0000256" key="4">
    <source>
        <dbReference type="ARBA" id="ARBA00022448"/>
    </source>
</evidence>
<dbReference type="AlphaFoldDB" id="W2RW74"/>
<dbReference type="InterPro" id="IPR013112">
    <property type="entry name" value="FAD-bd_8"/>
</dbReference>
<dbReference type="VEuPathDB" id="FungiDB:HMPREF1541_04283"/>
<feature type="transmembrane region" description="Helical" evidence="15">
    <location>
        <begin position="35"/>
        <end position="58"/>
    </location>
</feature>
<dbReference type="InterPro" id="IPR017938">
    <property type="entry name" value="Riboflavin_synthase-like_b-brl"/>
</dbReference>
<dbReference type="EC" id="1.16.1.9" evidence="3"/>
<feature type="transmembrane region" description="Helical" evidence="15">
    <location>
        <begin position="107"/>
        <end position="127"/>
    </location>
</feature>
<organism evidence="17 18">
    <name type="scientific">Cyphellophora europaea (strain CBS 101466)</name>
    <name type="common">Phialophora europaea</name>
    <dbReference type="NCBI Taxonomy" id="1220924"/>
    <lineage>
        <taxon>Eukaryota</taxon>
        <taxon>Fungi</taxon>
        <taxon>Dikarya</taxon>
        <taxon>Ascomycota</taxon>
        <taxon>Pezizomycotina</taxon>
        <taxon>Eurotiomycetes</taxon>
        <taxon>Chaetothyriomycetidae</taxon>
        <taxon>Chaetothyriales</taxon>
        <taxon>Cyphellophoraceae</taxon>
        <taxon>Cyphellophora</taxon>
    </lineage>
</organism>
<keyword evidence="12" id="KW-0325">Glycoprotein</keyword>
<feature type="transmembrane region" description="Helical" evidence="15">
    <location>
        <begin position="70"/>
        <end position="87"/>
    </location>
</feature>
<dbReference type="Pfam" id="PF08030">
    <property type="entry name" value="NAD_binding_6"/>
    <property type="match status" value="1"/>
</dbReference>
<dbReference type="InParanoid" id="W2RW74"/>